<keyword evidence="2" id="KW-1185">Reference proteome</keyword>
<dbReference type="Proteomes" id="UP000190890">
    <property type="component" value="Unassembled WGS sequence"/>
</dbReference>
<comment type="caution">
    <text evidence="1">The sequence shown here is derived from an EMBL/GenBank/DDBJ whole genome shotgun (WGS) entry which is preliminary data.</text>
</comment>
<gene>
    <name evidence="1" type="ORF">CLPUN_10290</name>
</gene>
<dbReference type="OrthoDB" id="1932863at2"/>
<dbReference type="AlphaFoldDB" id="A0A1S8TV82"/>
<organism evidence="1 2">
    <name type="scientific">Clostridium puniceum</name>
    <dbReference type="NCBI Taxonomy" id="29367"/>
    <lineage>
        <taxon>Bacteria</taxon>
        <taxon>Bacillati</taxon>
        <taxon>Bacillota</taxon>
        <taxon>Clostridia</taxon>
        <taxon>Eubacteriales</taxon>
        <taxon>Clostridiaceae</taxon>
        <taxon>Clostridium</taxon>
    </lineage>
</organism>
<sequence>MKLYTIQEVFEEAIGTEFEVVGNMKTIKVADGVQGRILCWSNGEKALLSEVTIAAKFIKIPKPVSFMDVVNSDKKCRIEHELVDNEIYEKEYHDFREVIRVMTTWYSTKELKQVIREGKWYLE</sequence>
<evidence type="ECO:0000313" key="2">
    <source>
        <dbReference type="Proteomes" id="UP000190890"/>
    </source>
</evidence>
<name>A0A1S8TV82_9CLOT</name>
<dbReference type="EMBL" id="LZZM01000062">
    <property type="protein sequence ID" value="OOM81640.1"/>
    <property type="molecule type" value="Genomic_DNA"/>
</dbReference>
<reference evidence="1 2" key="1">
    <citation type="submission" date="2016-05" db="EMBL/GenBank/DDBJ databases">
        <title>Microbial solvent formation.</title>
        <authorList>
            <person name="Poehlein A."/>
            <person name="Montoya Solano J.D."/>
            <person name="Flitsch S."/>
            <person name="Krabben P."/>
            <person name="Duerre P."/>
            <person name="Daniel R."/>
        </authorList>
    </citation>
    <scope>NUCLEOTIDE SEQUENCE [LARGE SCALE GENOMIC DNA]</scope>
    <source>
        <strain evidence="1 2">DSM 2619</strain>
    </source>
</reference>
<proteinExistence type="predicted"/>
<protein>
    <submittedName>
        <fullName evidence="1">Uncharacterized protein</fullName>
    </submittedName>
</protein>
<dbReference type="RefSeq" id="WP_077846257.1">
    <property type="nucleotide sequence ID" value="NZ_LZZM01000062.1"/>
</dbReference>
<accession>A0A1S8TV82</accession>
<evidence type="ECO:0000313" key="1">
    <source>
        <dbReference type="EMBL" id="OOM81640.1"/>
    </source>
</evidence>